<feature type="region of interest" description="Disordered" evidence="9">
    <location>
        <begin position="1"/>
        <end position="128"/>
    </location>
</feature>
<dbReference type="PROSITE" id="PS51504">
    <property type="entry name" value="H15"/>
    <property type="match status" value="1"/>
</dbReference>
<dbReference type="Pfam" id="PF00538">
    <property type="entry name" value="Linker_histone"/>
    <property type="match status" value="1"/>
</dbReference>
<evidence type="ECO:0000256" key="6">
    <source>
        <dbReference type="ARBA" id="ARBA00023125"/>
    </source>
</evidence>
<evidence type="ECO:0000313" key="14">
    <source>
        <dbReference type="Proteomes" id="UP000631114"/>
    </source>
</evidence>
<dbReference type="Gene3D" id="1.10.10.10">
    <property type="entry name" value="Winged helix-like DNA-binding domain superfamily/Winged helix DNA-binding domain"/>
    <property type="match status" value="1"/>
</dbReference>
<evidence type="ECO:0000256" key="9">
    <source>
        <dbReference type="SAM" id="MobiDB-lite"/>
    </source>
</evidence>
<keyword evidence="7" id="KW-0804">Transcription</keyword>
<evidence type="ECO:0000259" key="12">
    <source>
        <dbReference type="PROSITE" id="PS51504"/>
    </source>
</evidence>
<evidence type="ECO:0000256" key="2">
    <source>
        <dbReference type="ARBA" id="ARBA00004604"/>
    </source>
</evidence>
<dbReference type="InterPro" id="IPR005818">
    <property type="entry name" value="Histone_H1/H5_H15"/>
</dbReference>
<evidence type="ECO:0000256" key="7">
    <source>
        <dbReference type="ARBA" id="ARBA00023163"/>
    </source>
</evidence>
<dbReference type="GO" id="GO:0006334">
    <property type="term" value="P:nucleosome assembly"/>
    <property type="evidence" value="ECO:0007669"/>
    <property type="project" value="InterPro"/>
</dbReference>
<dbReference type="EMBL" id="JADFTS010000003">
    <property type="protein sequence ID" value="KAF9612601.1"/>
    <property type="molecule type" value="Genomic_DNA"/>
</dbReference>
<keyword evidence="3" id="KW-0158">Chromosome</keyword>
<dbReference type="PROSITE" id="PS51294">
    <property type="entry name" value="HTH_MYB"/>
    <property type="match status" value="1"/>
</dbReference>
<feature type="compositionally biased region" description="Pro residues" evidence="9">
    <location>
        <begin position="73"/>
        <end position="88"/>
    </location>
</feature>
<evidence type="ECO:0000256" key="5">
    <source>
        <dbReference type="ARBA" id="ARBA00023054"/>
    </source>
</evidence>
<feature type="domain" description="HTH myb-type" evidence="11">
    <location>
        <begin position="1"/>
        <end position="31"/>
    </location>
</feature>
<evidence type="ECO:0000259" key="10">
    <source>
        <dbReference type="PROSITE" id="PS50090"/>
    </source>
</evidence>
<dbReference type="Pfam" id="PF00249">
    <property type="entry name" value="Myb_DNA-binding"/>
    <property type="match status" value="1"/>
</dbReference>
<dbReference type="GO" id="GO:0005730">
    <property type="term" value="C:nucleolus"/>
    <property type="evidence" value="ECO:0007669"/>
    <property type="project" value="UniProtKB-SubCell"/>
</dbReference>
<evidence type="ECO:0000259" key="11">
    <source>
        <dbReference type="PROSITE" id="PS51294"/>
    </source>
</evidence>
<evidence type="ECO:0008006" key="15">
    <source>
        <dbReference type="Google" id="ProtNLM"/>
    </source>
</evidence>
<comment type="caution">
    <text evidence="13">The sequence shown here is derived from an EMBL/GenBank/DDBJ whole genome shotgun (WGS) entry which is preliminary data.</text>
</comment>
<dbReference type="InterPro" id="IPR001005">
    <property type="entry name" value="SANT/Myb"/>
</dbReference>
<dbReference type="SMART" id="SM00526">
    <property type="entry name" value="H15"/>
    <property type="match status" value="1"/>
</dbReference>
<proteinExistence type="predicted"/>
<evidence type="ECO:0000256" key="4">
    <source>
        <dbReference type="ARBA" id="ARBA00023015"/>
    </source>
</evidence>
<dbReference type="Gene3D" id="1.10.10.60">
    <property type="entry name" value="Homeodomain-like"/>
    <property type="match status" value="1"/>
</dbReference>
<gene>
    <name evidence="13" type="ORF">IFM89_002197</name>
</gene>
<keyword evidence="5" id="KW-0175">Coiled coil</keyword>
<dbReference type="FunFam" id="1.10.10.60:FF:000168">
    <property type="entry name" value="Telomere repeat-binding factor 1"/>
    <property type="match status" value="1"/>
</dbReference>
<name>A0A835I7D3_9MAGN</name>
<dbReference type="SMART" id="SM00717">
    <property type="entry name" value="SANT"/>
    <property type="match status" value="1"/>
</dbReference>
<organism evidence="13 14">
    <name type="scientific">Coptis chinensis</name>
    <dbReference type="NCBI Taxonomy" id="261450"/>
    <lineage>
        <taxon>Eukaryota</taxon>
        <taxon>Viridiplantae</taxon>
        <taxon>Streptophyta</taxon>
        <taxon>Embryophyta</taxon>
        <taxon>Tracheophyta</taxon>
        <taxon>Spermatophyta</taxon>
        <taxon>Magnoliopsida</taxon>
        <taxon>Ranunculales</taxon>
        <taxon>Ranunculaceae</taxon>
        <taxon>Coptidoideae</taxon>
        <taxon>Coptis</taxon>
    </lineage>
</organism>
<keyword evidence="4" id="KW-0805">Transcription regulation</keyword>
<keyword evidence="8" id="KW-0539">Nucleus</keyword>
<sequence>MGAPKQKWTSEEEEALRAGVAKHGTGKWKNIQKDPEFGHCLAARSNIDLKDKWRNMSVSAGQGSRDKFRSPKPKPAIPTPPTPTPTPTPSITRTTTTTTPSSSTPHDAMPSTLKDSSKSPVDAKNPQRYTPLIVEAISTMKDPNGSDISSIIGFIEEQRHEVPPNFRKLLSTKLRRLVGQGKLEKVQNCYKIPKESGSGQKASGGTTQKEKDGQRSKQSQTPAVETFSSKLEQAAYNAAYAIADAENKAFMAAEAVKESERVAKMAEDSDSLLQLAKDVHDICNTDNLTFCLCSLSLFHFLGNLHQIPVSGCRGEIVLMA</sequence>
<evidence type="ECO:0000256" key="3">
    <source>
        <dbReference type="ARBA" id="ARBA00022454"/>
    </source>
</evidence>
<dbReference type="InterPro" id="IPR036390">
    <property type="entry name" value="WH_DNA-bd_sf"/>
</dbReference>
<keyword evidence="6" id="KW-0238">DNA-binding</keyword>
<protein>
    <recommendedName>
        <fullName evidence="15">MYB transcription factor</fullName>
    </recommendedName>
</protein>
<feature type="domain" description="Myb-like" evidence="10">
    <location>
        <begin position="5"/>
        <end position="57"/>
    </location>
</feature>
<dbReference type="InterPro" id="IPR009057">
    <property type="entry name" value="Homeodomain-like_sf"/>
</dbReference>
<reference evidence="13 14" key="1">
    <citation type="submission" date="2020-10" db="EMBL/GenBank/DDBJ databases">
        <title>The Coptis chinensis genome and diversification of protoberbering-type alkaloids.</title>
        <authorList>
            <person name="Wang B."/>
            <person name="Shu S."/>
            <person name="Song C."/>
            <person name="Liu Y."/>
        </authorList>
    </citation>
    <scope>NUCLEOTIDE SEQUENCE [LARGE SCALE GENOMIC DNA]</scope>
    <source>
        <strain evidence="13">HL-2020</strain>
        <tissue evidence="13">Leaf</tissue>
    </source>
</reference>
<dbReference type="PANTHER" id="PTHR46267">
    <property type="entry name" value="SINGLE MYB HISTONE 4"/>
    <property type="match status" value="1"/>
</dbReference>
<feature type="region of interest" description="Disordered" evidence="9">
    <location>
        <begin position="189"/>
        <end position="224"/>
    </location>
</feature>
<dbReference type="PANTHER" id="PTHR46267:SF15">
    <property type="entry name" value="WINGED HELIX-TURN-HELIX TRANSCRIPTION REPRESSOR DNA-BINDING PROTEIN-RELATED"/>
    <property type="match status" value="1"/>
</dbReference>
<dbReference type="InterPro" id="IPR017930">
    <property type="entry name" value="Myb_dom"/>
</dbReference>
<dbReference type="AlphaFoldDB" id="A0A835I7D3"/>
<dbReference type="InterPro" id="IPR044597">
    <property type="entry name" value="SMH1-6"/>
</dbReference>
<keyword evidence="14" id="KW-1185">Reference proteome</keyword>
<accession>A0A835I7D3</accession>
<dbReference type="OrthoDB" id="608866at2759"/>
<dbReference type="PROSITE" id="PS50090">
    <property type="entry name" value="MYB_LIKE"/>
    <property type="match status" value="1"/>
</dbReference>
<dbReference type="SUPFAM" id="SSF46785">
    <property type="entry name" value="Winged helix' DNA-binding domain"/>
    <property type="match status" value="1"/>
</dbReference>
<comment type="subcellular location">
    <subcellularLocation>
        <location evidence="1">Chromosome</location>
    </subcellularLocation>
    <subcellularLocation>
        <location evidence="2">Nucleus</location>
        <location evidence="2">Nucleolus</location>
    </subcellularLocation>
</comment>
<dbReference type="CDD" id="cd11660">
    <property type="entry name" value="SANT_TRF"/>
    <property type="match status" value="1"/>
</dbReference>
<evidence type="ECO:0000256" key="8">
    <source>
        <dbReference type="ARBA" id="ARBA00023242"/>
    </source>
</evidence>
<feature type="domain" description="H15" evidence="12">
    <location>
        <begin position="125"/>
        <end position="194"/>
    </location>
</feature>
<dbReference type="SUPFAM" id="SSF46689">
    <property type="entry name" value="Homeodomain-like"/>
    <property type="match status" value="1"/>
</dbReference>
<feature type="compositionally biased region" description="Low complexity" evidence="9">
    <location>
        <begin position="89"/>
        <end position="105"/>
    </location>
</feature>
<dbReference type="GO" id="GO:0000786">
    <property type="term" value="C:nucleosome"/>
    <property type="evidence" value="ECO:0007669"/>
    <property type="project" value="InterPro"/>
</dbReference>
<dbReference type="Proteomes" id="UP000631114">
    <property type="component" value="Unassembled WGS sequence"/>
</dbReference>
<evidence type="ECO:0000313" key="13">
    <source>
        <dbReference type="EMBL" id="KAF9612601.1"/>
    </source>
</evidence>
<feature type="compositionally biased region" description="Polar residues" evidence="9">
    <location>
        <begin position="197"/>
        <end position="207"/>
    </location>
</feature>
<dbReference type="InterPro" id="IPR036388">
    <property type="entry name" value="WH-like_DNA-bd_sf"/>
</dbReference>
<dbReference type="GO" id="GO:0003691">
    <property type="term" value="F:double-stranded telomeric DNA binding"/>
    <property type="evidence" value="ECO:0007669"/>
    <property type="project" value="InterPro"/>
</dbReference>
<evidence type="ECO:0000256" key="1">
    <source>
        <dbReference type="ARBA" id="ARBA00004286"/>
    </source>
</evidence>